<dbReference type="GO" id="GO:0008236">
    <property type="term" value="F:serine-type peptidase activity"/>
    <property type="evidence" value="ECO:0007669"/>
    <property type="project" value="InterPro"/>
</dbReference>
<keyword evidence="2" id="KW-0732">Signal</keyword>
<keyword evidence="4" id="KW-0645">Protease</keyword>
<evidence type="ECO:0000313" key="5">
    <source>
        <dbReference type="Proteomes" id="UP000198339"/>
    </source>
</evidence>
<reference evidence="4 5" key="1">
    <citation type="submission" date="2017-06" db="EMBL/GenBank/DDBJ databases">
        <authorList>
            <person name="Kim H.J."/>
            <person name="Triplett B.A."/>
        </authorList>
    </citation>
    <scope>NUCLEOTIDE SEQUENCE [LARGE SCALE GENOMIC DNA]</scope>
    <source>
        <strain evidence="4 5">DS15</strain>
    </source>
</reference>
<dbReference type="SUPFAM" id="SSF82171">
    <property type="entry name" value="DPP6 N-terminal domain-like"/>
    <property type="match status" value="1"/>
</dbReference>
<dbReference type="AlphaFoldDB" id="A0A239KAQ1"/>
<dbReference type="OrthoDB" id="100212at2"/>
<sequence length="728" mass="79488">MMHAFKTGLSVAATLAAATLSPAVAAGESIGRPWTLEDILLVPEVNEIALSRDGRLAIYAAEIADEKAGRPQAVIRLVDTAGGAQRDLRHANIAKLFQRIPGTDDWSGLLDIGEGLQLYRIDNAGSIAPLIVNPATVAVGRADLSLPVGGGAVPHHVGVLAYAWSPDGQWLWYSFLKARPTSPRVRFDEEVSAMSNRRRSTTEAEVEFYLRGPDGQSVKVMTRPSSDRMAMYAGANILWRGDEIQFRVEKPGGTGGGEFEVRAWDRRTGKMRILANEQDLQTLWLLKGPRGGELVTSGIGDQPELTETRPGGKRHSYGRVGFTIGDLRSAGIKISRDEQHVVLGTRSFGNPRYGLAMLDKQGVREITGQGSLTRCGFDDDLTLALCVQESMTRPPALVRVNLANGKIAPVASISPRHDEIAPLSVQPRTWVNRHGYKATGYVILPRAYREGQRYPAIIVTHGSDADDRFFNHGNQWNYPVQLFAERGYVVLLINDPKPQQAEALLAAYKAWIRGSGPPGPETLQRLIWINGVHSFEDAVTELAVEGLVDPDRVGIAGYSRGSQMVNVAVTQSTMFRAASSGDGGFLEPAGYASSGDSYNPVYGGSPLSDHIVQYRRFAPSLNAAKVCTPVLQQVASASPSQAQLFEALRSERVPTQLSYYPGSSSASDETHLFHIPSNRLLAMRENMAWFDYWLLGIRDGDAPFPERLAEWDRMAKEAPHTCGPPPKF</sequence>
<dbReference type="GO" id="GO:0004177">
    <property type="term" value="F:aminopeptidase activity"/>
    <property type="evidence" value="ECO:0007669"/>
    <property type="project" value="UniProtKB-KW"/>
</dbReference>
<dbReference type="Pfam" id="PF00326">
    <property type="entry name" value="Peptidase_S9"/>
    <property type="match status" value="1"/>
</dbReference>
<evidence type="ECO:0000259" key="3">
    <source>
        <dbReference type="Pfam" id="PF00326"/>
    </source>
</evidence>
<dbReference type="EMBL" id="FZPA01000013">
    <property type="protein sequence ID" value="SNT15477.1"/>
    <property type="molecule type" value="Genomic_DNA"/>
</dbReference>
<evidence type="ECO:0000256" key="1">
    <source>
        <dbReference type="SAM" id="MobiDB-lite"/>
    </source>
</evidence>
<name>A0A239KAQ1_9SPHN</name>
<keyword evidence="4" id="KW-0031">Aminopeptidase</keyword>
<feature type="domain" description="Peptidase S9 prolyl oligopeptidase catalytic" evidence="3">
    <location>
        <begin position="530"/>
        <end position="694"/>
    </location>
</feature>
<dbReference type="InterPro" id="IPR001375">
    <property type="entry name" value="Peptidase_S9_cat"/>
</dbReference>
<accession>A0A239KAQ1</accession>
<dbReference type="Proteomes" id="UP000198339">
    <property type="component" value="Unassembled WGS sequence"/>
</dbReference>
<evidence type="ECO:0000313" key="4">
    <source>
        <dbReference type="EMBL" id="SNT15477.1"/>
    </source>
</evidence>
<feature type="chain" id="PRO_5012286094" evidence="2">
    <location>
        <begin position="26"/>
        <end position="728"/>
    </location>
</feature>
<gene>
    <name evidence="4" type="ORF">SAMN06295955_11384</name>
</gene>
<dbReference type="InterPro" id="IPR029058">
    <property type="entry name" value="AB_hydrolase_fold"/>
</dbReference>
<proteinExistence type="predicted"/>
<dbReference type="SUPFAM" id="SSF53474">
    <property type="entry name" value="alpha/beta-Hydrolases"/>
    <property type="match status" value="1"/>
</dbReference>
<organism evidence="4 5">
    <name type="scientific">Sphingopyxis indica</name>
    <dbReference type="NCBI Taxonomy" id="436663"/>
    <lineage>
        <taxon>Bacteria</taxon>
        <taxon>Pseudomonadati</taxon>
        <taxon>Pseudomonadota</taxon>
        <taxon>Alphaproteobacteria</taxon>
        <taxon>Sphingomonadales</taxon>
        <taxon>Sphingomonadaceae</taxon>
        <taxon>Sphingopyxis</taxon>
    </lineage>
</organism>
<feature type="signal peptide" evidence="2">
    <location>
        <begin position="1"/>
        <end position="25"/>
    </location>
</feature>
<keyword evidence="4" id="KW-0378">Hydrolase</keyword>
<keyword evidence="5" id="KW-1185">Reference proteome</keyword>
<dbReference type="GO" id="GO:0006508">
    <property type="term" value="P:proteolysis"/>
    <property type="evidence" value="ECO:0007669"/>
    <property type="project" value="InterPro"/>
</dbReference>
<dbReference type="RefSeq" id="WP_141134013.1">
    <property type="nucleotide sequence ID" value="NZ_FZPA01000013.1"/>
</dbReference>
<feature type="region of interest" description="Disordered" evidence="1">
    <location>
        <begin position="295"/>
        <end position="314"/>
    </location>
</feature>
<dbReference type="Gene3D" id="3.40.50.1820">
    <property type="entry name" value="alpha/beta hydrolase"/>
    <property type="match status" value="1"/>
</dbReference>
<evidence type="ECO:0000256" key="2">
    <source>
        <dbReference type="SAM" id="SignalP"/>
    </source>
</evidence>
<protein>
    <submittedName>
        <fullName evidence="4">Dipeptidyl aminopeptidase/acylaminoacyl peptidase</fullName>
    </submittedName>
</protein>